<sequence>MNINSSRDKGKAIITPRRDVEGSIGVPQCSNGSQDDTHVTTNTIIAIIVSDKNHAELSAKPIQSSNKFESLNFEGGEIIVDLSPAPGTNSGYVAIFKRQVMEVESMGHKLESPVHGGLLSSLFLCVRFLALAMGCSMLVATAVVIACMIQASFGVAEIVPVL</sequence>
<gene>
    <name evidence="2" type="ORF">ILEXP_LOCUS41430</name>
</gene>
<organism evidence="2 3">
    <name type="scientific">Ilex paraguariensis</name>
    <name type="common">yerba mate</name>
    <dbReference type="NCBI Taxonomy" id="185542"/>
    <lineage>
        <taxon>Eukaryota</taxon>
        <taxon>Viridiplantae</taxon>
        <taxon>Streptophyta</taxon>
        <taxon>Embryophyta</taxon>
        <taxon>Tracheophyta</taxon>
        <taxon>Spermatophyta</taxon>
        <taxon>Magnoliopsida</taxon>
        <taxon>eudicotyledons</taxon>
        <taxon>Gunneridae</taxon>
        <taxon>Pentapetalae</taxon>
        <taxon>asterids</taxon>
        <taxon>campanulids</taxon>
        <taxon>Aquifoliales</taxon>
        <taxon>Aquifoliaceae</taxon>
        <taxon>Ilex</taxon>
    </lineage>
</organism>
<accession>A0ABC8TYD1</accession>
<keyword evidence="1" id="KW-0472">Membrane</keyword>
<comment type="caution">
    <text evidence="2">The sequence shown here is derived from an EMBL/GenBank/DDBJ whole genome shotgun (WGS) entry which is preliminary data.</text>
</comment>
<dbReference type="EMBL" id="CAUOFW020005847">
    <property type="protein sequence ID" value="CAK9171824.1"/>
    <property type="molecule type" value="Genomic_DNA"/>
</dbReference>
<protein>
    <submittedName>
        <fullName evidence="2">Uncharacterized protein</fullName>
    </submittedName>
</protein>
<evidence type="ECO:0000313" key="3">
    <source>
        <dbReference type="Proteomes" id="UP001642360"/>
    </source>
</evidence>
<dbReference type="Proteomes" id="UP001642360">
    <property type="component" value="Unassembled WGS sequence"/>
</dbReference>
<name>A0ABC8TYD1_9AQUA</name>
<proteinExistence type="predicted"/>
<feature type="transmembrane region" description="Helical" evidence="1">
    <location>
        <begin position="128"/>
        <end position="153"/>
    </location>
</feature>
<evidence type="ECO:0000313" key="2">
    <source>
        <dbReference type="EMBL" id="CAK9171824.1"/>
    </source>
</evidence>
<keyword evidence="1" id="KW-0812">Transmembrane</keyword>
<dbReference type="AlphaFoldDB" id="A0ABC8TYD1"/>
<reference evidence="2 3" key="1">
    <citation type="submission" date="2024-02" db="EMBL/GenBank/DDBJ databases">
        <authorList>
            <person name="Vignale AGUSTIN F."/>
            <person name="Sosa J E."/>
            <person name="Modenutti C."/>
        </authorList>
    </citation>
    <scope>NUCLEOTIDE SEQUENCE [LARGE SCALE GENOMIC DNA]</scope>
</reference>
<keyword evidence="1" id="KW-1133">Transmembrane helix</keyword>
<keyword evidence="3" id="KW-1185">Reference proteome</keyword>
<evidence type="ECO:0000256" key="1">
    <source>
        <dbReference type="SAM" id="Phobius"/>
    </source>
</evidence>